<sequence length="293" mass="31618">MRRLILAPLIALACAAAPARAAIDITDDQGTPVHLDKPAARIVSLAPHITELLFAAGAGDKVVGAVQYSDYPEAAKKIPRVGGYTSIDMEKVAALKPDLVIAWKSGNRDAHLGKLRALGIPVFINEPRKIDDVAKSLAQIGKLAGTEAAGAAAAEAFRKRHAALAARYSSRPPVRVFYEAWNRPLMTVNGEHLIADVIRLCGGDNVFAKLPMLAPTIDVEAVLAASPEAIVASGMGEARPEWLDDWRQWTKLPAVAKGNLFYIPPDRIQRHTPRILDGAERLCGQLEEARARR</sequence>
<evidence type="ECO:0000259" key="3">
    <source>
        <dbReference type="PROSITE" id="PS50983"/>
    </source>
</evidence>
<feature type="chain" id="PRO_5046929363" evidence="2">
    <location>
        <begin position="22"/>
        <end position="293"/>
    </location>
</feature>
<dbReference type="Pfam" id="PF01497">
    <property type="entry name" value="Peripla_BP_2"/>
    <property type="match status" value="1"/>
</dbReference>
<feature type="signal peptide" evidence="2">
    <location>
        <begin position="1"/>
        <end position="21"/>
    </location>
</feature>
<evidence type="ECO:0000313" key="4">
    <source>
        <dbReference type="EMBL" id="GLT22269.1"/>
    </source>
</evidence>
<dbReference type="InterPro" id="IPR002491">
    <property type="entry name" value="ABC_transptr_periplasmic_BD"/>
</dbReference>
<evidence type="ECO:0000313" key="5">
    <source>
        <dbReference type="Proteomes" id="UP001157167"/>
    </source>
</evidence>
<proteinExistence type="predicted"/>
<dbReference type="PANTHER" id="PTHR30535:SF34">
    <property type="entry name" value="MOLYBDATE-BINDING PROTEIN MOLA"/>
    <property type="match status" value="1"/>
</dbReference>
<keyword evidence="1 2" id="KW-0732">Signal</keyword>
<accession>A0ABQ6FAH6</accession>
<evidence type="ECO:0000256" key="1">
    <source>
        <dbReference type="ARBA" id="ARBA00022729"/>
    </source>
</evidence>
<reference evidence="5" key="1">
    <citation type="journal article" date="2019" name="Int. J. Syst. Evol. Microbiol.">
        <title>The Global Catalogue of Microorganisms (GCM) 10K type strain sequencing project: providing services to taxonomists for standard genome sequencing and annotation.</title>
        <authorList>
            <consortium name="The Broad Institute Genomics Platform"/>
            <consortium name="The Broad Institute Genome Sequencing Center for Infectious Disease"/>
            <person name="Wu L."/>
            <person name="Ma J."/>
        </authorList>
    </citation>
    <scope>NUCLEOTIDE SEQUENCE [LARGE SCALE GENOMIC DNA]</scope>
    <source>
        <strain evidence="5">NBRC 102407</strain>
    </source>
</reference>
<name>A0ABQ6FAH6_9RHOO</name>
<dbReference type="NCBIfam" id="NF038402">
    <property type="entry name" value="TroA_like"/>
    <property type="match status" value="1"/>
</dbReference>
<keyword evidence="5" id="KW-1185">Reference proteome</keyword>
<feature type="domain" description="Fe/B12 periplasmic-binding" evidence="3">
    <location>
        <begin position="41"/>
        <end position="290"/>
    </location>
</feature>
<dbReference type="CDD" id="cd01144">
    <property type="entry name" value="BtuF"/>
    <property type="match status" value="1"/>
</dbReference>
<dbReference type="Proteomes" id="UP001157167">
    <property type="component" value="Unassembled WGS sequence"/>
</dbReference>
<dbReference type="PANTHER" id="PTHR30535">
    <property type="entry name" value="VITAMIN B12-BINDING PROTEIN"/>
    <property type="match status" value="1"/>
</dbReference>
<gene>
    <name evidence="4" type="primary">btuF</name>
    <name evidence="4" type="ORF">GCM10007933_17280</name>
</gene>
<dbReference type="SUPFAM" id="SSF53807">
    <property type="entry name" value="Helical backbone' metal receptor"/>
    <property type="match status" value="1"/>
</dbReference>
<dbReference type="PROSITE" id="PS50983">
    <property type="entry name" value="FE_B12_PBP"/>
    <property type="match status" value="1"/>
</dbReference>
<evidence type="ECO:0000256" key="2">
    <source>
        <dbReference type="SAM" id="SignalP"/>
    </source>
</evidence>
<comment type="caution">
    <text evidence="4">The sequence shown here is derived from an EMBL/GenBank/DDBJ whole genome shotgun (WGS) entry which is preliminary data.</text>
</comment>
<dbReference type="Gene3D" id="3.40.50.1980">
    <property type="entry name" value="Nitrogenase molybdenum iron protein domain"/>
    <property type="match status" value="2"/>
</dbReference>
<dbReference type="EMBL" id="BSPX01000021">
    <property type="protein sequence ID" value="GLT22269.1"/>
    <property type="molecule type" value="Genomic_DNA"/>
</dbReference>
<dbReference type="InterPro" id="IPR050902">
    <property type="entry name" value="ABC_Transporter_SBP"/>
</dbReference>
<organism evidence="4 5">
    <name type="scientific">Zoogloea oryzae</name>
    <dbReference type="NCBI Taxonomy" id="310767"/>
    <lineage>
        <taxon>Bacteria</taxon>
        <taxon>Pseudomonadati</taxon>
        <taxon>Pseudomonadota</taxon>
        <taxon>Betaproteobacteria</taxon>
        <taxon>Rhodocyclales</taxon>
        <taxon>Zoogloeaceae</taxon>
        <taxon>Zoogloea</taxon>
    </lineage>
</organism>
<dbReference type="InterPro" id="IPR054828">
    <property type="entry name" value="Vit_B12_bind_prot"/>
</dbReference>
<dbReference type="RefSeq" id="WP_284187588.1">
    <property type="nucleotide sequence ID" value="NZ_BSPX01000021.1"/>
</dbReference>
<protein>
    <submittedName>
        <fullName evidence="4">Cobalamin-binding protein</fullName>
    </submittedName>
</protein>